<dbReference type="PIRSF" id="PIRSF000497">
    <property type="entry name" value="MAT"/>
    <property type="match status" value="1"/>
</dbReference>
<evidence type="ECO:0000259" key="12">
    <source>
        <dbReference type="Pfam" id="PF02773"/>
    </source>
</evidence>
<evidence type="ECO:0000256" key="4">
    <source>
        <dbReference type="ARBA" id="ARBA00022741"/>
    </source>
</evidence>
<keyword evidence="5" id="KW-0067">ATP-binding</keyword>
<evidence type="ECO:0000313" key="13">
    <source>
        <dbReference type="EMBL" id="ABU57655.1"/>
    </source>
</evidence>
<dbReference type="PANTHER" id="PTHR11964">
    <property type="entry name" value="S-ADENOSYLMETHIONINE SYNTHETASE"/>
    <property type="match status" value="1"/>
</dbReference>
<dbReference type="STRING" id="383372.Rcas_1562"/>
<keyword evidence="7" id="KW-0630">Potassium</keyword>
<dbReference type="GO" id="GO:0005524">
    <property type="term" value="F:ATP binding"/>
    <property type="evidence" value="ECO:0007669"/>
    <property type="project" value="UniProtKB-KW"/>
</dbReference>
<dbReference type="InterPro" id="IPR022636">
    <property type="entry name" value="S-AdoMet_synthetase_sfam"/>
</dbReference>
<keyword evidence="14" id="KW-1185">Reference proteome</keyword>
<dbReference type="GO" id="GO:0006730">
    <property type="term" value="P:one-carbon metabolic process"/>
    <property type="evidence" value="ECO:0007669"/>
    <property type="project" value="UniProtKB-KW"/>
</dbReference>
<feature type="domain" description="S-adenosylmethionine synthetase N-terminal" evidence="10">
    <location>
        <begin position="5"/>
        <end position="97"/>
    </location>
</feature>
<organism evidence="13 14">
    <name type="scientific">Roseiflexus castenholzii (strain DSM 13941 / HLO8)</name>
    <dbReference type="NCBI Taxonomy" id="383372"/>
    <lineage>
        <taxon>Bacteria</taxon>
        <taxon>Bacillati</taxon>
        <taxon>Chloroflexota</taxon>
        <taxon>Chloroflexia</taxon>
        <taxon>Chloroflexales</taxon>
        <taxon>Roseiflexineae</taxon>
        <taxon>Roseiflexaceae</taxon>
        <taxon>Roseiflexus</taxon>
    </lineage>
</organism>
<feature type="domain" description="S-adenosylmethionine synthetase central" evidence="11">
    <location>
        <begin position="114"/>
        <end position="231"/>
    </location>
</feature>
<dbReference type="Pfam" id="PF00438">
    <property type="entry name" value="S-AdoMet_synt_N"/>
    <property type="match status" value="1"/>
</dbReference>
<evidence type="ECO:0000313" key="14">
    <source>
        <dbReference type="Proteomes" id="UP000000263"/>
    </source>
</evidence>
<evidence type="ECO:0000256" key="7">
    <source>
        <dbReference type="ARBA" id="ARBA00022958"/>
    </source>
</evidence>
<reference evidence="13 14" key="1">
    <citation type="submission" date="2007-08" db="EMBL/GenBank/DDBJ databases">
        <title>Complete sequence of Roseiflexus castenholzii DSM 13941.</title>
        <authorList>
            <consortium name="US DOE Joint Genome Institute"/>
            <person name="Copeland A."/>
            <person name="Lucas S."/>
            <person name="Lapidus A."/>
            <person name="Barry K."/>
            <person name="Glavina del Rio T."/>
            <person name="Dalin E."/>
            <person name="Tice H."/>
            <person name="Pitluck S."/>
            <person name="Thompson L.S."/>
            <person name="Brettin T."/>
            <person name="Bruce D."/>
            <person name="Detter J.C."/>
            <person name="Han C."/>
            <person name="Tapia R."/>
            <person name="Schmutz J."/>
            <person name="Larimer F."/>
            <person name="Land M."/>
            <person name="Hauser L."/>
            <person name="Kyrpides N."/>
            <person name="Mikhailova N."/>
            <person name="Bryant D.A."/>
            <person name="Hanada S."/>
            <person name="Tsukatani Y."/>
            <person name="Richardson P."/>
        </authorList>
    </citation>
    <scope>NUCLEOTIDE SEQUENCE [LARGE SCALE GENOMIC DNA]</scope>
    <source>
        <strain evidence="14">DSM 13941 / HLO8</strain>
    </source>
</reference>
<comment type="similarity">
    <text evidence="9">Belongs to the AdoMet synthase family.</text>
</comment>
<dbReference type="RefSeq" id="WP_012120083.1">
    <property type="nucleotide sequence ID" value="NC_009767.1"/>
</dbReference>
<evidence type="ECO:0000256" key="1">
    <source>
        <dbReference type="ARBA" id="ARBA00022563"/>
    </source>
</evidence>
<keyword evidence="1" id="KW-0554">One-carbon metabolism</keyword>
<accession>A7NJI5</accession>
<dbReference type="Pfam" id="PF02772">
    <property type="entry name" value="S-AdoMet_synt_M"/>
    <property type="match status" value="1"/>
</dbReference>
<dbReference type="EC" id="2.5.1.6" evidence="8"/>
<proteinExistence type="inferred from homology"/>
<evidence type="ECO:0000256" key="5">
    <source>
        <dbReference type="ARBA" id="ARBA00022840"/>
    </source>
</evidence>
<dbReference type="GO" id="GO:0004478">
    <property type="term" value="F:methionine adenosyltransferase activity"/>
    <property type="evidence" value="ECO:0007669"/>
    <property type="project" value="UniProtKB-UniRule"/>
</dbReference>
<evidence type="ECO:0000256" key="9">
    <source>
        <dbReference type="RuleBase" id="RU004462"/>
    </source>
</evidence>
<dbReference type="EMBL" id="CP000804">
    <property type="protein sequence ID" value="ABU57655.1"/>
    <property type="molecule type" value="Genomic_DNA"/>
</dbReference>
<keyword evidence="3" id="KW-0479">Metal-binding</keyword>
<gene>
    <name evidence="13" type="ordered locus">Rcas_1562</name>
</gene>
<dbReference type="OrthoDB" id="9801686at2"/>
<evidence type="ECO:0000259" key="10">
    <source>
        <dbReference type="Pfam" id="PF00438"/>
    </source>
</evidence>
<evidence type="ECO:0000256" key="2">
    <source>
        <dbReference type="ARBA" id="ARBA00022679"/>
    </source>
</evidence>
<dbReference type="CDD" id="cd18079">
    <property type="entry name" value="S-AdoMet_synt"/>
    <property type="match status" value="1"/>
</dbReference>
<keyword evidence="4" id="KW-0547">Nucleotide-binding</keyword>
<dbReference type="InterPro" id="IPR022628">
    <property type="entry name" value="S-AdoMet_synt_N"/>
</dbReference>
<keyword evidence="2 13" id="KW-0808">Transferase</keyword>
<dbReference type="Gene3D" id="3.30.300.10">
    <property type="match status" value="3"/>
</dbReference>
<dbReference type="InterPro" id="IPR022630">
    <property type="entry name" value="S-AdoMet_synt_C"/>
</dbReference>
<dbReference type="InterPro" id="IPR002133">
    <property type="entry name" value="S-AdoMet_synthetase"/>
</dbReference>
<evidence type="ECO:0000256" key="3">
    <source>
        <dbReference type="ARBA" id="ARBA00022723"/>
    </source>
</evidence>
<dbReference type="SUPFAM" id="SSF55973">
    <property type="entry name" value="S-adenosylmethionine synthetase"/>
    <property type="match status" value="3"/>
</dbReference>
<protein>
    <recommendedName>
        <fullName evidence="8">Methionine adenosyltransferase</fullName>
        <ecNumber evidence="8">2.5.1.6</ecNumber>
    </recommendedName>
</protein>
<sequence length="392" mass="42880">MASHYIFTSESVSAGHPDKLCDQISDALVGHYLRQDPFASVVAECAVSTGILFVSVKVAADAVVDIPNTAREIILDVGYDQGAFNGRTCTVMTSLSEMNGFRPRFDDTNDLAQLTAQENVTLFGYACAHTPDLAPLPIWCAHRLMRQYDRVRQESLHYLAPDAKCQVGVAFTSHVPRRIDSITLLASQRDSRISLATLRNDLMEQVISPAFVDQPFAPDDRTRIQINPEGAILEGGPALHAGLTGRKNGVDTYGGFSRQSGAALSGKDPTRIDRVGAYAARHAAKNIVAAGLAEQCEVQLSYSIGIAEPVSVRVDTFGVGRIDDDTLTERVAAHFDFRPSGIIRRLRLRELAIMGNGNLYRQLAVYGHVGRSDLNLPWEATDEVEALRSWLR</sequence>
<feature type="domain" description="S-adenosylmethionine synthetase C-terminal" evidence="12">
    <location>
        <begin position="235"/>
        <end position="379"/>
    </location>
</feature>
<dbReference type="GO" id="GO:0046872">
    <property type="term" value="F:metal ion binding"/>
    <property type="evidence" value="ECO:0007669"/>
    <property type="project" value="UniProtKB-KW"/>
</dbReference>
<dbReference type="Pfam" id="PF02773">
    <property type="entry name" value="S-AdoMet_synt_C"/>
    <property type="match status" value="1"/>
</dbReference>
<evidence type="ECO:0000256" key="6">
    <source>
        <dbReference type="ARBA" id="ARBA00022842"/>
    </source>
</evidence>
<evidence type="ECO:0000259" key="11">
    <source>
        <dbReference type="Pfam" id="PF02772"/>
    </source>
</evidence>
<name>A7NJI5_ROSCS</name>
<dbReference type="InterPro" id="IPR022629">
    <property type="entry name" value="S-AdoMet_synt_central"/>
</dbReference>
<dbReference type="AlphaFoldDB" id="A7NJI5"/>
<dbReference type="Proteomes" id="UP000000263">
    <property type="component" value="Chromosome"/>
</dbReference>
<dbReference type="NCBIfam" id="TIGR01034">
    <property type="entry name" value="metK"/>
    <property type="match status" value="1"/>
</dbReference>
<evidence type="ECO:0000256" key="8">
    <source>
        <dbReference type="NCBIfam" id="TIGR01034"/>
    </source>
</evidence>
<keyword evidence="6" id="KW-0460">Magnesium</keyword>
<dbReference type="HOGENOM" id="CLU_041802_1_1_0"/>
<dbReference type="GO" id="GO:0006556">
    <property type="term" value="P:S-adenosylmethionine biosynthetic process"/>
    <property type="evidence" value="ECO:0007669"/>
    <property type="project" value="UniProtKB-UniRule"/>
</dbReference>
<dbReference type="eggNOG" id="COG0192">
    <property type="taxonomic scope" value="Bacteria"/>
</dbReference>
<dbReference type="KEGG" id="rca:Rcas_1562"/>